<feature type="domain" description="FecR protein" evidence="2">
    <location>
        <begin position="139"/>
        <end position="228"/>
    </location>
</feature>
<dbReference type="PIRSF" id="PIRSF018266">
    <property type="entry name" value="FecR"/>
    <property type="match status" value="1"/>
</dbReference>
<sequence length="343" mass="39349">MEPEHKDKTLIRKYLNHNCTPEEMKEIKRLMLVPGTQQIFDELLSENWTGLEAEENTAQLHLQKKLQQFYKKLEAEEMQHFQQKEEDERTVRSIKQRNYLRYAAVMAVIFLGLGTYGILQYKKTPVEEQIAMREILNPRGQRSRIVLPDSSAVYLGAGSRITFPEQFDANSREIELEGEAFFEVTRDAKKPFIVHTGKVQTRVLGTSFKIDAFRSRPLTVAVATGKVRVDDYTGQTGKSLAVLNPGQKVTYNQGLIKTANTEIDEISGWKDARLVFHNQSLKEITTELERWYNVEISFEHKGKAKEKISVVLQADVPLNKIMKVLAATGHFKYNITSRNVSIN</sequence>
<evidence type="ECO:0008006" key="6">
    <source>
        <dbReference type="Google" id="ProtNLM"/>
    </source>
</evidence>
<dbReference type="OrthoDB" id="1119382at2"/>
<protein>
    <recommendedName>
        <fullName evidence="6">Ferric-dicitrate binding protein FerR, regulates iron transport through sigma-19</fullName>
    </recommendedName>
</protein>
<evidence type="ECO:0000259" key="2">
    <source>
        <dbReference type="Pfam" id="PF04773"/>
    </source>
</evidence>
<organism evidence="4 5">
    <name type="scientific">Pedobacter steynii</name>
    <dbReference type="NCBI Taxonomy" id="430522"/>
    <lineage>
        <taxon>Bacteria</taxon>
        <taxon>Pseudomonadati</taxon>
        <taxon>Bacteroidota</taxon>
        <taxon>Sphingobacteriia</taxon>
        <taxon>Sphingobacteriales</taxon>
        <taxon>Sphingobacteriaceae</taxon>
        <taxon>Pedobacter</taxon>
    </lineage>
</organism>
<dbReference type="PANTHER" id="PTHR30273:SF2">
    <property type="entry name" value="PROTEIN FECR"/>
    <property type="match status" value="1"/>
</dbReference>
<dbReference type="InterPro" id="IPR006860">
    <property type="entry name" value="FecR"/>
</dbReference>
<dbReference type="Gene3D" id="3.55.50.30">
    <property type="match status" value="1"/>
</dbReference>
<dbReference type="Pfam" id="PF16344">
    <property type="entry name" value="FecR_C"/>
    <property type="match status" value="1"/>
</dbReference>
<dbReference type="RefSeq" id="WP_069379913.1">
    <property type="nucleotide sequence ID" value="NZ_CP017141.1"/>
</dbReference>
<gene>
    <name evidence="4" type="ORF">BFS30_14345</name>
</gene>
<name>A0A1D7QHV0_9SPHI</name>
<keyword evidence="1" id="KW-0812">Transmembrane</keyword>
<evidence type="ECO:0000313" key="4">
    <source>
        <dbReference type="EMBL" id="AOM78248.1"/>
    </source>
</evidence>
<accession>A0A1D7QHV0</accession>
<dbReference type="AlphaFoldDB" id="A0A1D7QHV0"/>
<evidence type="ECO:0000259" key="3">
    <source>
        <dbReference type="Pfam" id="PF16344"/>
    </source>
</evidence>
<keyword evidence="5" id="KW-1185">Reference proteome</keyword>
<dbReference type="InterPro" id="IPR012373">
    <property type="entry name" value="Ferrdict_sens_TM"/>
</dbReference>
<dbReference type="GO" id="GO:0016989">
    <property type="term" value="F:sigma factor antagonist activity"/>
    <property type="evidence" value="ECO:0007669"/>
    <property type="project" value="TreeGrafter"/>
</dbReference>
<feature type="domain" description="Protein FecR C-terminal" evidence="3">
    <location>
        <begin position="273"/>
        <end position="342"/>
    </location>
</feature>
<evidence type="ECO:0000313" key="5">
    <source>
        <dbReference type="Proteomes" id="UP000094313"/>
    </source>
</evidence>
<dbReference type="Gene3D" id="2.60.120.1440">
    <property type="match status" value="1"/>
</dbReference>
<proteinExistence type="predicted"/>
<dbReference type="KEGG" id="psty:BFS30_14345"/>
<evidence type="ECO:0000256" key="1">
    <source>
        <dbReference type="SAM" id="Phobius"/>
    </source>
</evidence>
<dbReference type="EMBL" id="CP017141">
    <property type="protein sequence ID" value="AOM78248.1"/>
    <property type="molecule type" value="Genomic_DNA"/>
</dbReference>
<dbReference type="Pfam" id="PF04773">
    <property type="entry name" value="FecR"/>
    <property type="match status" value="1"/>
</dbReference>
<keyword evidence="1" id="KW-0472">Membrane</keyword>
<feature type="transmembrane region" description="Helical" evidence="1">
    <location>
        <begin position="99"/>
        <end position="119"/>
    </location>
</feature>
<keyword evidence="1" id="KW-1133">Transmembrane helix</keyword>
<reference evidence="4 5" key="1">
    <citation type="submission" date="2016-08" db="EMBL/GenBank/DDBJ databases">
        <authorList>
            <person name="Seilhamer J.J."/>
        </authorList>
    </citation>
    <scope>NUCLEOTIDE SEQUENCE [LARGE SCALE GENOMIC DNA]</scope>
    <source>
        <strain evidence="4 5">DX4</strain>
    </source>
</reference>
<dbReference type="InterPro" id="IPR032508">
    <property type="entry name" value="FecR_C"/>
</dbReference>
<dbReference type="Proteomes" id="UP000094313">
    <property type="component" value="Chromosome"/>
</dbReference>
<dbReference type="PANTHER" id="PTHR30273">
    <property type="entry name" value="PERIPLASMIC SIGNAL SENSOR AND SIGMA FACTOR ACTIVATOR FECR-RELATED"/>
    <property type="match status" value="1"/>
</dbReference>